<feature type="binding site" evidence="3">
    <location>
        <position position="312"/>
    </location>
    <ligand>
        <name>dimethylallyl diphosphate</name>
        <dbReference type="ChEBI" id="CHEBI:57623"/>
    </ligand>
</feature>
<protein>
    <recommendedName>
        <fullName evidence="6">7-dimethylallyltryptophan synthase</fullName>
    </recommendedName>
</protein>
<feature type="binding site" evidence="3">
    <location>
        <position position="390"/>
    </location>
    <ligand>
        <name>dimethylallyl diphosphate</name>
        <dbReference type="ChEBI" id="CHEBI:57623"/>
    </ligand>
</feature>
<sequence length="480" mass="53936">MSPSAEVIVSVPTSLSGINGDYPVKTHKKLPNGHFDAESLALGRLTPYDVLTAALPLPAPISATDFWWRETGPLMSKLFSKANCSLYTHYQNLILYHTHIVPLLGPRPPIENSAQPSTRYAPWRSFLTDDFSPLEPSWNMSGNSNSQSTIRLGIEPVGFEAGTAADPFNQAAVTQFMHSREATELGANLSLFEHFRHDLFVGPESYAELRAKVPEGEHTTQSFMAFDFDAGRVTTKAYFFPILVSLKTGLSTTQVVSNSIIRLAHKSDVWGVQAIAALSVIEAWMAGYGGAAKTEMISVDCVNEARSRIKIYVRMPYTSLRKVKEAYCLGGRLTDDNTAEGLQLLEKLWRTVFGVVDEEFELPQNTHRTAGTIFNFELRPGKWFPEPKVYLPVRHYCESDLQIASRLQVFFGKLGWHDAEREYSKDLQDLFPQHPLSSSTGTHTYLSFSYKKHKGVYMTMYYSPRVYSTDRNDLIQCEES</sequence>
<reference evidence="4 5" key="1">
    <citation type="journal article" date="2016" name="Environ. Microbiol.">
        <title>Effector profiles distinguish formae speciales of Fusarium oxysporum.</title>
        <authorList>
            <person name="van Dam P."/>
            <person name="Fokkens L."/>
            <person name="Schmidt S.M."/>
            <person name="Linmans J.H."/>
            <person name="Kistler H.C."/>
            <person name="Ma L.J."/>
            <person name="Rep M."/>
        </authorList>
    </citation>
    <scope>NUCLEOTIDE SEQUENCE [LARGE SCALE GENOMIC DNA]</scope>
    <source>
        <strain evidence="4 5">Forc016</strain>
    </source>
</reference>
<gene>
    <name evidence="4" type="ORF">AU210_009986</name>
</gene>
<evidence type="ECO:0000256" key="2">
    <source>
        <dbReference type="ARBA" id="ARBA00022679"/>
    </source>
</evidence>
<proteinExistence type="inferred from homology"/>
<evidence type="ECO:0000256" key="3">
    <source>
        <dbReference type="PIRSR" id="PIRSR000509-1"/>
    </source>
</evidence>
<feature type="binding site" evidence="3">
    <location>
        <position position="151"/>
    </location>
    <ligand>
        <name>dimethylallyl diphosphate</name>
        <dbReference type="ChEBI" id="CHEBI:57623"/>
    </ligand>
</feature>
<dbReference type="GO" id="GO:0016765">
    <property type="term" value="F:transferase activity, transferring alkyl or aryl (other than methyl) groups"/>
    <property type="evidence" value="ECO:0007669"/>
    <property type="project" value="InterPro"/>
</dbReference>
<evidence type="ECO:0000313" key="5">
    <source>
        <dbReference type="Proteomes" id="UP000219602"/>
    </source>
</evidence>
<comment type="similarity">
    <text evidence="1">Belongs to the tryptophan dimethylallyltransferase family.</text>
</comment>
<feature type="binding site" evidence="3">
    <location>
        <position position="135"/>
    </location>
    <ligand>
        <name>L-tryptophan</name>
        <dbReference type="ChEBI" id="CHEBI:57912"/>
    </ligand>
</feature>
<organism evidence="4 5">
    <name type="scientific">Fusarium oxysporum f. sp. radicis-cucumerinum</name>
    <dbReference type="NCBI Taxonomy" id="327505"/>
    <lineage>
        <taxon>Eukaryota</taxon>
        <taxon>Fungi</taxon>
        <taxon>Dikarya</taxon>
        <taxon>Ascomycota</taxon>
        <taxon>Pezizomycotina</taxon>
        <taxon>Sordariomycetes</taxon>
        <taxon>Hypocreomycetidae</taxon>
        <taxon>Hypocreales</taxon>
        <taxon>Nectriaceae</taxon>
        <taxon>Fusarium</taxon>
        <taxon>Fusarium oxysporum species complex</taxon>
    </lineage>
</organism>
<dbReference type="SFLD" id="SFLDS00036">
    <property type="entry name" value="Aromatic_Prenyltransferase"/>
    <property type="match status" value="1"/>
</dbReference>
<reference evidence="4 5" key="2">
    <citation type="journal article" date="2017" name="Sci. Rep.">
        <title>A mobile pathogenicity chromosome in Fusarium oxysporum for infection of multiple cucurbit species.</title>
        <authorList>
            <person name="van Dam P."/>
            <person name="Fokkens L."/>
            <person name="Ayukawa Y."/>
            <person name="van der Gragt M."/>
            <person name="Ter Horst A."/>
            <person name="Brankovics B."/>
            <person name="Houterman P.M."/>
            <person name="Arie T."/>
            <person name="Rep M."/>
        </authorList>
    </citation>
    <scope>NUCLEOTIDE SEQUENCE [LARGE SCALE GENOMIC DNA]</scope>
    <source>
        <strain evidence="4 5">Forc016</strain>
    </source>
</reference>
<dbReference type="AlphaFoldDB" id="A0A2H3GTT1"/>
<dbReference type="NCBIfam" id="TIGR03429">
    <property type="entry name" value="arom_pren_DMATS"/>
    <property type="match status" value="1"/>
</dbReference>
<dbReference type="CDD" id="cd13929">
    <property type="entry name" value="PT-DMATS_CymD"/>
    <property type="match status" value="1"/>
</dbReference>
<dbReference type="Pfam" id="PF11991">
    <property type="entry name" value="Trp_DMAT"/>
    <property type="match status" value="1"/>
</dbReference>
<feature type="binding site" evidence="3">
    <location>
        <position position="238"/>
    </location>
    <ligand>
        <name>dimethylallyl diphosphate</name>
        <dbReference type="ChEBI" id="CHEBI:57623"/>
    </ligand>
</feature>
<dbReference type="InterPro" id="IPR017795">
    <property type="entry name" value="ABBA_NscD-like"/>
</dbReference>
<comment type="caution">
    <text evidence="4">The sequence shown here is derived from an EMBL/GenBank/DDBJ whole genome shotgun (WGS) entry which is preliminary data.</text>
</comment>
<dbReference type="Proteomes" id="UP000219602">
    <property type="component" value="Chromosome 9"/>
</dbReference>
<feature type="binding site" evidence="3">
    <location>
        <position position="236"/>
    </location>
    <ligand>
        <name>dimethylallyl diphosphate</name>
        <dbReference type="ChEBI" id="CHEBI:57623"/>
    </ligand>
</feature>
<dbReference type="InterPro" id="IPR033964">
    <property type="entry name" value="ABBA"/>
</dbReference>
<evidence type="ECO:0008006" key="6">
    <source>
        <dbReference type="Google" id="ProtNLM"/>
    </source>
</evidence>
<accession>A0A2H3GTT1</accession>
<name>A0A2H3GTT1_FUSOX</name>
<dbReference type="InterPro" id="IPR012148">
    <property type="entry name" value="ABBA_DMATS-like"/>
</dbReference>
<dbReference type="GO" id="GO:0009820">
    <property type="term" value="P:alkaloid metabolic process"/>
    <property type="evidence" value="ECO:0007669"/>
    <property type="project" value="InterPro"/>
</dbReference>
<dbReference type="PANTHER" id="PTHR40627">
    <property type="entry name" value="INDOLE PRENYLTRANSFERASE TDIB-RELATED"/>
    <property type="match status" value="1"/>
</dbReference>
<dbReference type="EMBL" id="MABQ02000007">
    <property type="protein sequence ID" value="PCD30304.1"/>
    <property type="molecule type" value="Genomic_DNA"/>
</dbReference>
<dbReference type="SFLD" id="SFLDG01162">
    <property type="entry name" value="I"/>
    <property type="match status" value="1"/>
</dbReference>
<dbReference type="PIRSF" id="PIRSF000509">
    <property type="entry name" value="Trp_DMAT"/>
    <property type="match status" value="1"/>
</dbReference>
<feature type="binding site" evidence="3">
    <location>
        <position position="308"/>
    </location>
    <ligand>
        <name>dimethylallyl diphosphate</name>
        <dbReference type="ChEBI" id="CHEBI:57623"/>
    </ligand>
</feature>
<feature type="binding site" evidence="3">
    <location>
        <position position="310"/>
    </location>
    <ligand>
        <name>dimethylallyl diphosphate</name>
        <dbReference type="ChEBI" id="CHEBI:57623"/>
    </ligand>
</feature>
<dbReference type="PANTHER" id="PTHR40627:SF3">
    <property type="entry name" value="PRENYLTRANSFERASE ASQH2-RELATED"/>
    <property type="match status" value="1"/>
</dbReference>
<evidence type="ECO:0000256" key="1">
    <source>
        <dbReference type="ARBA" id="ARBA00010209"/>
    </source>
</evidence>
<keyword evidence="2" id="KW-0808">Transferase</keyword>
<evidence type="ECO:0000313" key="4">
    <source>
        <dbReference type="EMBL" id="PCD30304.1"/>
    </source>
</evidence>